<dbReference type="Gene3D" id="1.20.120.520">
    <property type="entry name" value="nmb1532 protein domain like"/>
    <property type="match status" value="1"/>
</dbReference>
<dbReference type="CDD" id="cd12108">
    <property type="entry name" value="Hr-like"/>
    <property type="match status" value="1"/>
</dbReference>
<gene>
    <name evidence="3" type="ORF">AK830_g11694</name>
</gene>
<dbReference type="Proteomes" id="UP000050424">
    <property type="component" value="Unassembled WGS sequence"/>
</dbReference>
<dbReference type="OrthoDB" id="58416at2759"/>
<dbReference type="InterPro" id="IPR012312">
    <property type="entry name" value="Hemerythrin-like"/>
</dbReference>
<dbReference type="InterPro" id="IPR053206">
    <property type="entry name" value="Dimeric_xanthone_biosynth"/>
</dbReference>
<organism evidence="3 4">
    <name type="scientific">Neonectria ditissima</name>
    <dbReference type="NCBI Taxonomy" id="78410"/>
    <lineage>
        <taxon>Eukaryota</taxon>
        <taxon>Fungi</taxon>
        <taxon>Dikarya</taxon>
        <taxon>Ascomycota</taxon>
        <taxon>Pezizomycotina</taxon>
        <taxon>Sordariomycetes</taxon>
        <taxon>Hypocreomycetidae</taxon>
        <taxon>Hypocreales</taxon>
        <taxon>Nectriaceae</taxon>
        <taxon>Neonectria</taxon>
    </lineage>
</organism>
<dbReference type="PANTHER" id="PTHR38048:SF2">
    <property type="entry name" value="HEMERYTHRIN-LIKE DOMAIN-CONTAINING PROTEIN"/>
    <property type="match status" value="1"/>
</dbReference>
<feature type="domain" description="Hemerythrin-like" evidence="2">
    <location>
        <begin position="42"/>
        <end position="166"/>
    </location>
</feature>
<feature type="region of interest" description="Disordered" evidence="1">
    <location>
        <begin position="337"/>
        <end position="374"/>
    </location>
</feature>
<name>A0A0P7B4M5_9HYPO</name>
<dbReference type="STRING" id="78410.A0A0P7B4M5"/>
<evidence type="ECO:0000313" key="4">
    <source>
        <dbReference type="Proteomes" id="UP000050424"/>
    </source>
</evidence>
<feature type="compositionally biased region" description="Polar residues" evidence="1">
    <location>
        <begin position="353"/>
        <end position="366"/>
    </location>
</feature>
<keyword evidence="4" id="KW-1185">Reference proteome</keyword>
<dbReference type="AlphaFoldDB" id="A0A0P7B4M5"/>
<dbReference type="Pfam" id="PF01814">
    <property type="entry name" value="Hemerythrin"/>
    <property type="match status" value="1"/>
</dbReference>
<comment type="caution">
    <text evidence="3">The sequence shown here is derived from an EMBL/GenBank/DDBJ whole genome shotgun (WGS) entry which is preliminary data.</text>
</comment>
<evidence type="ECO:0000259" key="2">
    <source>
        <dbReference type="Pfam" id="PF01814"/>
    </source>
</evidence>
<dbReference type="PANTHER" id="PTHR38048">
    <property type="entry name" value="EXPRESSED PROTEIN"/>
    <property type="match status" value="1"/>
</dbReference>
<reference evidence="3 4" key="1">
    <citation type="submission" date="2015-09" db="EMBL/GenBank/DDBJ databases">
        <title>Draft genome of a European isolate of the apple canker pathogen Neonectria ditissima.</title>
        <authorList>
            <person name="Gomez-Cortecero A."/>
            <person name="Harrison R.J."/>
            <person name="Armitage A.D."/>
        </authorList>
    </citation>
    <scope>NUCLEOTIDE SEQUENCE [LARGE SCALE GENOMIC DNA]</scope>
    <source>
        <strain evidence="3 4">R09/05</strain>
    </source>
</reference>
<sequence>MSESKPWVDGPFKLIPSSKAGAEVGKESKGAKQLASEMCIVHNVLIRGLNAVYNQARNVTTRGTAKDKSDFTNFAHGWSVMLEEHHHTEETAIFPEINELTGVPGLMDGNVDEHKAFHDGLLAYTGYLDKVRNGTEELDGDKLNSIIDSFAVVLRDHLENEIDTLLGLEKYEDKCDWGVWFKAAIDKITIPAMKNSEYRTNEGKDVDVQAGAAELIDDRVVRFRLGKDREARCKPRLHRSRPYPGQCLVGCCAAVSSGPSPVTCLPGGLPIPALRHLNPQRPKISQPVFCIRPPSSSNIFPFQQLTLAIQLDPGIRGLCFWSSSTPYSRLDFHDHDRGLRSQRVPPPHPTILTRASQAPPHSTPGSGHNHLITLPPATPTARLSILAWLQQPLDGERHP</sequence>
<proteinExistence type="predicted"/>
<protein>
    <recommendedName>
        <fullName evidence="2">Hemerythrin-like domain-containing protein</fullName>
    </recommendedName>
</protein>
<accession>A0A0P7B4M5</accession>
<dbReference type="EMBL" id="LKCW01000293">
    <property type="protein sequence ID" value="KPM34882.1"/>
    <property type="molecule type" value="Genomic_DNA"/>
</dbReference>
<evidence type="ECO:0000313" key="3">
    <source>
        <dbReference type="EMBL" id="KPM34882.1"/>
    </source>
</evidence>
<evidence type="ECO:0000256" key="1">
    <source>
        <dbReference type="SAM" id="MobiDB-lite"/>
    </source>
</evidence>